<dbReference type="InterPro" id="IPR003917">
    <property type="entry name" value="NADH_UbQ_OxRdtase_chain2"/>
</dbReference>
<evidence type="ECO:0000256" key="3">
    <source>
        <dbReference type="ARBA" id="ARBA00007012"/>
    </source>
</evidence>
<feature type="transmembrane region" description="Helical" evidence="18">
    <location>
        <begin position="145"/>
        <end position="172"/>
    </location>
</feature>
<reference evidence="21" key="1">
    <citation type="submission" date="2020-04" db="EMBL/GenBank/DDBJ databases">
        <title>DNAmark Project.</title>
        <authorList>
            <person name="Leerhoei F."/>
        </authorList>
    </citation>
    <scope>NUCLEOTIDE SEQUENCE</scope>
    <source>
        <strain evidence="21">DM955</strain>
    </source>
</reference>
<evidence type="ECO:0000256" key="6">
    <source>
        <dbReference type="ARBA" id="ARBA00022448"/>
    </source>
</evidence>
<keyword evidence="6" id="KW-0813">Transport</keyword>
<dbReference type="Pfam" id="PF06444">
    <property type="entry name" value="NADH_dehy_S2_C"/>
    <property type="match status" value="1"/>
</dbReference>
<feature type="domain" description="NADH dehydrogenase subunit 2 C-terminal" evidence="20">
    <location>
        <begin position="296"/>
        <end position="348"/>
    </location>
</feature>
<evidence type="ECO:0000256" key="15">
    <source>
        <dbReference type="ARBA" id="ARBA00023128"/>
    </source>
</evidence>
<dbReference type="PANTHER" id="PTHR46552:SF1">
    <property type="entry name" value="NADH-UBIQUINONE OXIDOREDUCTASE CHAIN 2"/>
    <property type="match status" value="1"/>
</dbReference>
<feature type="transmembrane region" description="Helical" evidence="18">
    <location>
        <begin position="105"/>
        <end position="125"/>
    </location>
</feature>
<dbReference type="InterPro" id="IPR010933">
    <property type="entry name" value="NADH_DH_su2_C"/>
</dbReference>
<dbReference type="Pfam" id="PF00361">
    <property type="entry name" value="Proton_antipo_M"/>
    <property type="match status" value="1"/>
</dbReference>
<comment type="catalytic activity">
    <reaction evidence="17 18">
        <text>a ubiquinone + NADH + 5 H(+)(in) = a ubiquinol + NAD(+) + 4 H(+)(out)</text>
        <dbReference type="Rhea" id="RHEA:29091"/>
        <dbReference type="Rhea" id="RHEA-COMP:9565"/>
        <dbReference type="Rhea" id="RHEA-COMP:9566"/>
        <dbReference type="ChEBI" id="CHEBI:15378"/>
        <dbReference type="ChEBI" id="CHEBI:16389"/>
        <dbReference type="ChEBI" id="CHEBI:17976"/>
        <dbReference type="ChEBI" id="CHEBI:57540"/>
        <dbReference type="ChEBI" id="CHEBI:57945"/>
        <dbReference type="EC" id="7.1.1.2"/>
    </reaction>
</comment>
<keyword evidence="15 18" id="KW-0496">Mitochondrion</keyword>
<keyword evidence="16 18" id="KW-0472">Membrane</keyword>
<dbReference type="EC" id="7.1.1.2" evidence="4 18"/>
<dbReference type="GO" id="GO:0008137">
    <property type="term" value="F:NADH dehydrogenase (ubiquinone) activity"/>
    <property type="evidence" value="ECO:0007669"/>
    <property type="project" value="UniProtKB-EC"/>
</dbReference>
<evidence type="ECO:0000259" key="20">
    <source>
        <dbReference type="Pfam" id="PF06444"/>
    </source>
</evidence>
<feature type="transmembrane region" description="Helical" evidence="18">
    <location>
        <begin position="59"/>
        <end position="79"/>
    </location>
</feature>
<keyword evidence="13 18" id="KW-0520">NAD</keyword>
<evidence type="ECO:0000256" key="18">
    <source>
        <dbReference type="RuleBase" id="RU003403"/>
    </source>
</evidence>
<feature type="transmembrane region" description="Helical" evidence="18">
    <location>
        <begin position="330"/>
        <end position="350"/>
    </location>
</feature>
<dbReference type="EMBL" id="MT410798">
    <property type="protein sequence ID" value="QMS49006.1"/>
    <property type="molecule type" value="Genomic_DNA"/>
</dbReference>
<feature type="transmembrane region" description="Helical" evidence="18">
    <location>
        <begin position="248"/>
        <end position="267"/>
    </location>
</feature>
<proteinExistence type="inferred from homology"/>
<name>A0A7D7KN83_9MUSC</name>
<evidence type="ECO:0000256" key="2">
    <source>
        <dbReference type="ARBA" id="ARBA00004448"/>
    </source>
</evidence>
<dbReference type="AlphaFoldDB" id="A0A7D7KN83"/>
<dbReference type="InterPro" id="IPR050175">
    <property type="entry name" value="Complex_I_Subunit_2"/>
</dbReference>
<keyword evidence="8 18" id="KW-0812">Transmembrane</keyword>
<evidence type="ECO:0000256" key="12">
    <source>
        <dbReference type="ARBA" id="ARBA00022989"/>
    </source>
</evidence>
<comment type="function">
    <text evidence="18">Core subunit of the mitochondrial membrane respiratory chain NADH dehydrogenase (Complex I) which catalyzes electron transfer from NADH through the respiratory chain, using ubiquinone as an electron acceptor. Essential for the catalytic activity and assembly of complex I.</text>
</comment>
<feature type="transmembrane region" description="Helical" evidence="18">
    <location>
        <begin position="207"/>
        <end position="228"/>
    </location>
</feature>
<feature type="transmembrane region" description="Helical" evidence="18">
    <location>
        <begin position="9"/>
        <end position="34"/>
    </location>
</feature>
<evidence type="ECO:0000256" key="7">
    <source>
        <dbReference type="ARBA" id="ARBA00022660"/>
    </source>
</evidence>
<evidence type="ECO:0000256" key="9">
    <source>
        <dbReference type="ARBA" id="ARBA00022792"/>
    </source>
</evidence>
<comment type="function">
    <text evidence="1">Core subunit of the mitochondrial membrane respiratory chain NADH dehydrogenase (Complex I) that is believed to belong to the minimal assembly required for catalysis. Complex I functions in the transfer of electrons from NADH to the respiratory chain. The immediate electron acceptor for the enzyme is believed to be ubiquinone.</text>
</comment>
<evidence type="ECO:0000256" key="8">
    <source>
        <dbReference type="ARBA" id="ARBA00022692"/>
    </source>
</evidence>
<protein>
    <recommendedName>
        <fullName evidence="5 18">NADH-ubiquinone oxidoreductase chain 2</fullName>
        <ecNumber evidence="4 18">7.1.1.2</ecNumber>
    </recommendedName>
</protein>
<dbReference type="PRINTS" id="PR01436">
    <property type="entry name" value="NADHDHGNASE2"/>
</dbReference>
<dbReference type="GO" id="GO:0006120">
    <property type="term" value="P:mitochondrial electron transport, NADH to ubiquinone"/>
    <property type="evidence" value="ECO:0007669"/>
    <property type="project" value="InterPro"/>
</dbReference>
<evidence type="ECO:0000256" key="10">
    <source>
        <dbReference type="ARBA" id="ARBA00022967"/>
    </source>
</evidence>
<keyword evidence="12 18" id="KW-1133">Transmembrane helix</keyword>
<keyword evidence="14 18" id="KW-0830">Ubiquinone</keyword>
<evidence type="ECO:0000256" key="1">
    <source>
        <dbReference type="ARBA" id="ARBA00003257"/>
    </source>
</evidence>
<evidence type="ECO:0000259" key="19">
    <source>
        <dbReference type="Pfam" id="PF00361"/>
    </source>
</evidence>
<keyword evidence="9 18" id="KW-0999">Mitochondrion inner membrane</keyword>
<keyword evidence="7 18" id="KW-0679">Respiratory chain</keyword>
<evidence type="ECO:0000256" key="17">
    <source>
        <dbReference type="ARBA" id="ARBA00049551"/>
    </source>
</evidence>
<keyword evidence="11 18" id="KW-0249">Electron transport</keyword>
<geneLocation type="mitochondrion" evidence="21"/>
<dbReference type="PANTHER" id="PTHR46552">
    <property type="entry name" value="NADH-UBIQUINONE OXIDOREDUCTASE CHAIN 2"/>
    <property type="match status" value="1"/>
</dbReference>
<keyword evidence="10 18" id="KW-1278">Translocase</keyword>
<evidence type="ECO:0000256" key="14">
    <source>
        <dbReference type="ARBA" id="ARBA00023075"/>
    </source>
</evidence>
<gene>
    <name evidence="21" type="primary">ND2</name>
</gene>
<sequence length="351" mass="41745">MFNNSFKMLFIIILMMSTMITISSNSWLGAWMGLEINLLSFIPLMSDNNLMSNESSLKYFLTQALASSILLFSTILFMYKNNFMNQILENINNNNYNNNNNYMNMMILSSLFMKSGTAPFHFWFINVMEGLNWMNSLILMTWQKIGPLMLISYLIIKNMMFWCIILSIIIGSVGGLNQTSLRKLMTYSSINHLGWMLMSMYSNESLWIIYFIFYCFTSFNLIFLFNMYKLFHINQLFSLFLFNKTLKFSLFLNFLSLGGLPPFLGFIPKWMTIQFLTLNNQLFMMTIMITMTLLTLFFYLRLCYVAFMLNYFENNWMMKNYSNNFMKNMYLIFSFFSTFGLFIISFMYYLT</sequence>
<evidence type="ECO:0000256" key="13">
    <source>
        <dbReference type="ARBA" id="ARBA00023027"/>
    </source>
</evidence>
<evidence type="ECO:0000256" key="16">
    <source>
        <dbReference type="ARBA" id="ARBA00023136"/>
    </source>
</evidence>
<evidence type="ECO:0000256" key="5">
    <source>
        <dbReference type="ARBA" id="ARBA00021008"/>
    </source>
</evidence>
<dbReference type="InterPro" id="IPR001750">
    <property type="entry name" value="ND/Mrp_TM"/>
</dbReference>
<comment type="subcellular location">
    <subcellularLocation>
        <location evidence="2 18">Mitochondrion inner membrane</location>
        <topology evidence="2 18">Multi-pass membrane protein</topology>
    </subcellularLocation>
</comment>
<comment type="similarity">
    <text evidence="3 18">Belongs to the complex I subunit 2 family.</text>
</comment>
<evidence type="ECO:0000313" key="21">
    <source>
        <dbReference type="EMBL" id="QMS49006.1"/>
    </source>
</evidence>
<accession>A0A7D7KN83</accession>
<dbReference type="GO" id="GO:0005743">
    <property type="term" value="C:mitochondrial inner membrane"/>
    <property type="evidence" value="ECO:0007669"/>
    <property type="project" value="UniProtKB-SubCell"/>
</dbReference>
<evidence type="ECO:0000256" key="4">
    <source>
        <dbReference type="ARBA" id="ARBA00012944"/>
    </source>
</evidence>
<organism evidence="21">
    <name type="scientific">Platycheirus granditarsus</name>
    <dbReference type="NCBI Taxonomy" id="414853"/>
    <lineage>
        <taxon>Eukaryota</taxon>
        <taxon>Metazoa</taxon>
        <taxon>Ecdysozoa</taxon>
        <taxon>Arthropoda</taxon>
        <taxon>Hexapoda</taxon>
        <taxon>Insecta</taxon>
        <taxon>Pterygota</taxon>
        <taxon>Neoptera</taxon>
        <taxon>Endopterygota</taxon>
        <taxon>Diptera</taxon>
        <taxon>Brachycera</taxon>
        <taxon>Muscomorpha</taxon>
        <taxon>Syrphoidea</taxon>
        <taxon>Syrphidae</taxon>
        <taxon>Syrphinae</taxon>
        <taxon>Bacchini</taxon>
        <taxon>Platycheirus</taxon>
    </lineage>
</organism>
<feature type="transmembrane region" description="Helical" evidence="18">
    <location>
        <begin position="287"/>
        <end position="309"/>
    </location>
</feature>
<evidence type="ECO:0000256" key="11">
    <source>
        <dbReference type="ARBA" id="ARBA00022982"/>
    </source>
</evidence>
<feature type="domain" description="NADH:quinone oxidoreductase/Mrp antiporter transmembrane" evidence="19">
    <location>
        <begin position="24"/>
        <end position="295"/>
    </location>
</feature>